<keyword evidence="3" id="KW-1185">Reference proteome</keyword>
<dbReference type="InterPro" id="IPR007404">
    <property type="entry name" value="YdjM-like"/>
</dbReference>
<evidence type="ECO:0000313" key="3">
    <source>
        <dbReference type="Proteomes" id="UP000256304"/>
    </source>
</evidence>
<dbReference type="Pfam" id="PF04307">
    <property type="entry name" value="YdjM"/>
    <property type="match status" value="1"/>
</dbReference>
<dbReference type="OrthoDB" id="2706144at2"/>
<reference evidence="2 3" key="1">
    <citation type="submission" date="2018-08" db="EMBL/GenBank/DDBJ databases">
        <title>Genomic Encyclopedia of Type Strains, Phase III (KMG-III): the genomes of soil and plant-associated and newly described type strains.</title>
        <authorList>
            <person name="Whitman W."/>
        </authorList>
    </citation>
    <scope>NUCLEOTIDE SEQUENCE [LARGE SCALE GENOMIC DNA]</scope>
    <source>
        <strain evidence="2 3">CGMCC 1.10966</strain>
    </source>
</reference>
<proteinExistence type="predicted"/>
<dbReference type="PANTHER" id="PTHR35531:SF1">
    <property type="entry name" value="INNER MEMBRANE PROTEIN YBCI-RELATED"/>
    <property type="match status" value="1"/>
</dbReference>
<sequence>MKGTTHLAIGAAIGVAAAATHPITPKNVAVFMIVAAFSALSADLDGTNMLSGKLSKAARLIRELMLWGGIVMTGAAVYLYAVRGSFYPLYAAGSAAVLLLGMLSRNGAIRNALVSAIGGVLLYTGFMVQMNWLMGLGVYIAWVPWLNHRGLTHTVWAVIAWGAIGWGLEQQIGIPGVAYTAVCGYVSHLVADTLTPSGVKWLYPLTKKTFKLPFF</sequence>
<dbReference type="RefSeq" id="WP_116192391.1">
    <property type="nucleotide sequence ID" value="NZ_QTTN01000054.1"/>
</dbReference>
<keyword evidence="1" id="KW-0812">Transmembrane</keyword>
<keyword evidence="1" id="KW-0472">Membrane</keyword>
<keyword evidence="1" id="KW-1133">Transmembrane helix</keyword>
<accession>A0A3D9Q9F8</accession>
<name>A0A3D9Q9F8_9BACL</name>
<dbReference type="Proteomes" id="UP000256304">
    <property type="component" value="Unassembled WGS sequence"/>
</dbReference>
<dbReference type="PANTHER" id="PTHR35531">
    <property type="entry name" value="INNER MEMBRANE PROTEIN YBCI-RELATED"/>
    <property type="match status" value="1"/>
</dbReference>
<organism evidence="2 3">
    <name type="scientific">Paenibacillus taihuensis</name>
    <dbReference type="NCBI Taxonomy" id="1156355"/>
    <lineage>
        <taxon>Bacteria</taxon>
        <taxon>Bacillati</taxon>
        <taxon>Bacillota</taxon>
        <taxon>Bacilli</taxon>
        <taxon>Bacillales</taxon>
        <taxon>Paenibacillaceae</taxon>
        <taxon>Paenibacillus</taxon>
    </lineage>
</organism>
<dbReference type="EMBL" id="QTTN01000054">
    <property type="protein sequence ID" value="REE57484.1"/>
    <property type="molecule type" value="Genomic_DNA"/>
</dbReference>
<evidence type="ECO:0000313" key="2">
    <source>
        <dbReference type="EMBL" id="REE57484.1"/>
    </source>
</evidence>
<evidence type="ECO:0000256" key="1">
    <source>
        <dbReference type="SAM" id="Phobius"/>
    </source>
</evidence>
<comment type="caution">
    <text evidence="2">The sequence shown here is derived from an EMBL/GenBank/DDBJ whole genome shotgun (WGS) entry which is preliminary data.</text>
</comment>
<feature type="transmembrane region" description="Helical" evidence="1">
    <location>
        <begin position="28"/>
        <end position="44"/>
    </location>
</feature>
<feature type="transmembrane region" description="Helical" evidence="1">
    <location>
        <begin position="120"/>
        <end position="145"/>
    </location>
</feature>
<dbReference type="AlphaFoldDB" id="A0A3D9Q9F8"/>
<gene>
    <name evidence="2" type="ORF">A8990_15430</name>
</gene>
<feature type="transmembrane region" description="Helical" evidence="1">
    <location>
        <begin position="87"/>
        <end position="108"/>
    </location>
</feature>
<protein>
    <submittedName>
        <fullName evidence="2">Inner membrane protein</fullName>
    </submittedName>
</protein>
<feature type="transmembrane region" description="Helical" evidence="1">
    <location>
        <begin position="64"/>
        <end position="81"/>
    </location>
</feature>